<evidence type="ECO:0000313" key="2">
    <source>
        <dbReference type="Proteomes" id="UP001171606"/>
    </source>
</evidence>
<dbReference type="InterPro" id="IPR052726">
    <property type="entry name" value="Phage_Baseplate_Hub"/>
</dbReference>
<name>A0ABT8PJ68_9BURK</name>
<dbReference type="PIRSF" id="PIRSF020481">
    <property type="entry name" value="BAP"/>
    <property type="match status" value="1"/>
</dbReference>
<accession>A0ABT8PJ68</accession>
<gene>
    <name evidence="1" type="ORF">QZM52_28335</name>
</gene>
<protein>
    <submittedName>
        <fullName evidence="1">Baseplate J/gp47 family protein</fullName>
    </submittedName>
</protein>
<dbReference type="InterPro" id="IPR014507">
    <property type="entry name" value="Baseplate_assembly_J_pred"/>
</dbReference>
<dbReference type="EMBL" id="JAUJSQ010000014">
    <property type="protein sequence ID" value="MDN7935186.1"/>
    <property type="molecule type" value="Genomic_DNA"/>
</dbReference>
<dbReference type="RefSeq" id="WP_226288749.1">
    <property type="nucleotide sequence ID" value="NZ_JAUJSQ010000014.1"/>
</dbReference>
<proteinExistence type="predicted"/>
<comment type="caution">
    <text evidence="1">The sequence shown here is derived from an EMBL/GenBank/DDBJ whole genome shotgun (WGS) entry which is preliminary data.</text>
</comment>
<dbReference type="Proteomes" id="UP001171606">
    <property type="component" value="Unassembled WGS sequence"/>
</dbReference>
<sequence length="299" mass="33083">MSVLNAIELDKLPPPIFIESLDFEAMFAKMLAKLRQDYPEFNSISEADPAYKVLQVCAYWRVDDRNRVNEAGKALLLAFAEDADLDHIGITYYREPRLLIDAGDENATPPIPPTYEDDDSYRNRLVLEPEGASTAGPIGAYVFHGRSADGRVKDIGVDSPEPGEIMIYVLSREGDGTASEDLITVVSRHLNGETVRPLCEGVTVRSALIKPYRVRARLYTYEGPDQSLVLDEAKKKLAEFQVKHHRIEHDITMSALYAALHQPGVQRVEFDEPNADIACGIGEAAYCTDVDVVIAGTAT</sequence>
<dbReference type="PANTHER" id="PTHR35862">
    <property type="entry name" value="FELS-2 PROPHAGE PROTEIN"/>
    <property type="match status" value="1"/>
</dbReference>
<keyword evidence="2" id="KW-1185">Reference proteome</keyword>
<organism evidence="1 2">
    <name type="scientific">Burkholderia metallica</name>
    <dbReference type="NCBI Taxonomy" id="488729"/>
    <lineage>
        <taxon>Bacteria</taxon>
        <taxon>Pseudomonadati</taxon>
        <taxon>Pseudomonadota</taxon>
        <taxon>Betaproteobacteria</taxon>
        <taxon>Burkholderiales</taxon>
        <taxon>Burkholderiaceae</taxon>
        <taxon>Burkholderia</taxon>
        <taxon>Burkholderia cepacia complex</taxon>
    </lineage>
</organism>
<evidence type="ECO:0000313" key="1">
    <source>
        <dbReference type="EMBL" id="MDN7935186.1"/>
    </source>
</evidence>
<dbReference type="PANTHER" id="PTHR35862:SF1">
    <property type="entry name" value="FELS-2 PROPHAGE PROTEIN"/>
    <property type="match status" value="1"/>
</dbReference>
<reference evidence="1" key="1">
    <citation type="submission" date="2023-07" db="EMBL/GenBank/DDBJ databases">
        <title>A collection of bacterial strains from the Burkholderia cepacia Research Laboratory and Repository.</title>
        <authorList>
            <person name="Lipuma J."/>
            <person name="Spilker T."/>
            <person name="Caverly L."/>
        </authorList>
    </citation>
    <scope>NUCLEOTIDE SEQUENCE</scope>
    <source>
        <strain evidence="1">AU42020</strain>
    </source>
</reference>